<dbReference type="EMBL" id="BQNB010021671">
    <property type="protein sequence ID" value="GJU08829.1"/>
    <property type="molecule type" value="Genomic_DNA"/>
</dbReference>
<evidence type="ECO:0000313" key="5">
    <source>
        <dbReference type="Proteomes" id="UP001151760"/>
    </source>
</evidence>
<comment type="caution">
    <text evidence="4">The sequence shown here is derived from an EMBL/GenBank/DDBJ whole genome shotgun (WGS) entry which is preliminary data.</text>
</comment>
<dbReference type="InterPro" id="IPR001584">
    <property type="entry name" value="Integrase_cat-core"/>
</dbReference>
<name>A0ABQ5J8I2_9ASTR</name>
<feature type="compositionally biased region" description="Basic residues" evidence="1">
    <location>
        <begin position="107"/>
        <end position="135"/>
    </location>
</feature>
<feature type="compositionally biased region" description="Basic and acidic residues" evidence="1">
    <location>
        <begin position="674"/>
        <end position="690"/>
    </location>
</feature>
<dbReference type="Pfam" id="PF03732">
    <property type="entry name" value="Retrotrans_gag"/>
    <property type="match status" value="1"/>
</dbReference>
<dbReference type="InterPro" id="IPR041577">
    <property type="entry name" value="RT_RNaseH_2"/>
</dbReference>
<evidence type="ECO:0000313" key="4">
    <source>
        <dbReference type="EMBL" id="GJU08829.1"/>
    </source>
</evidence>
<feature type="compositionally biased region" description="Basic and acidic residues" evidence="1">
    <location>
        <begin position="61"/>
        <end position="76"/>
    </location>
</feature>
<feature type="compositionally biased region" description="Polar residues" evidence="1">
    <location>
        <begin position="153"/>
        <end position="175"/>
    </location>
</feature>
<dbReference type="Pfam" id="PF17919">
    <property type="entry name" value="RT_RNaseH_2"/>
    <property type="match status" value="1"/>
</dbReference>
<dbReference type="Pfam" id="PF13456">
    <property type="entry name" value="RVT_3"/>
    <property type="match status" value="1"/>
</dbReference>
<dbReference type="PROSITE" id="PS50994">
    <property type="entry name" value="INTEGRASE"/>
    <property type="match status" value="1"/>
</dbReference>
<feature type="region of interest" description="Disordered" evidence="1">
    <location>
        <begin position="61"/>
        <end position="191"/>
    </location>
</feature>
<dbReference type="GO" id="GO:0003964">
    <property type="term" value="F:RNA-directed DNA polymerase activity"/>
    <property type="evidence" value="ECO:0007669"/>
    <property type="project" value="UniProtKB-KW"/>
</dbReference>
<dbReference type="Pfam" id="PF00665">
    <property type="entry name" value="rve"/>
    <property type="match status" value="1"/>
</dbReference>
<dbReference type="InterPro" id="IPR041588">
    <property type="entry name" value="Integrase_H2C2"/>
</dbReference>
<dbReference type="PANTHER" id="PTHR48475">
    <property type="entry name" value="RIBONUCLEASE H"/>
    <property type="match status" value="1"/>
</dbReference>
<keyword evidence="4" id="KW-0808">Transferase</keyword>
<reference evidence="4" key="2">
    <citation type="submission" date="2022-01" db="EMBL/GenBank/DDBJ databases">
        <authorList>
            <person name="Yamashiro T."/>
            <person name="Shiraishi A."/>
            <person name="Satake H."/>
            <person name="Nakayama K."/>
        </authorList>
    </citation>
    <scope>NUCLEOTIDE SEQUENCE</scope>
</reference>
<protein>
    <submittedName>
        <fullName evidence="4">Reverse transcriptase domain-containing protein</fullName>
    </submittedName>
</protein>
<dbReference type="InterPro" id="IPR036397">
    <property type="entry name" value="RNaseH_sf"/>
</dbReference>
<feature type="domain" description="RNase H type-1" evidence="2">
    <location>
        <begin position="1209"/>
        <end position="1338"/>
    </location>
</feature>
<dbReference type="CDD" id="cd09279">
    <property type="entry name" value="RNase_HI_like"/>
    <property type="match status" value="1"/>
</dbReference>
<keyword evidence="4" id="KW-0695">RNA-directed DNA polymerase</keyword>
<feature type="region of interest" description="Disordered" evidence="1">
    <location>
        <begin position="624"/>
        <end position="690"/>
    </location>
</feature>
<dbReference type="SUPFAM" id="SSF56672">
    <property type="entry name" value="DNA/RNA polymerases"/>
    <property type="match status" value="1"/>
</dbReference>
<dbReference type="Pfam" id="PF00078">
    <property type="entry name" value="RVT_1"/>
    <property type="match status" value="1"/>
</dbReference>
<dbReference type="InterPro" id="IPR043502">
    <property type="entry name" value="DNA/RNA_pol_sf"/>
</dbReference>
<dbReference type="InterPro" id="IPR043128">
    <property type="entry name" value="Rev_trsase/Diguanyl_cyclase"/>
</dbReference>
<evidence type="ECO:0000259" key="2">
    <source>
        <dbReference type="PROSITE" id="PS50879"/>
    </source>
</evidence>
<organism evidence="4 5">
    <name type="scientific">Tanacetum coccineum</name>
    <dbReference type="NCBI Taxonomy" id="301880"/>
    <lineage>
        <taxon>Eukaryota</taxon>
        <taxon>Viridiplantae</taxon>
        <taxon>Streptophyta</taxon>
        <taxon>Embryophyta</taxon>
        <taxon>Tracheophyta</taxon>
        <taxon>Spermatophyta</taxon>
        <taxon>Magnoliopsida</taxon>
        <taxon>eudicotyledons</taxon>
        <taxon>Gunneridae</taxon>
        <taxon>Pentapetalae</taxon>
        <taxon>asterids</taxon>
        <taxon>campanulids</taxon>
        <taxon>Asterales</taxon>
        <taxon>Asteraceae</taxon>
        <taxon>Asteroideae</taxon>
        <taxon>Anthemideae</taxon>
        <taxon>Anthemidinae</taxon>
        <taxon>Tanacetum</taxon>
    </lineage>
</organism>
<accession>A0ABQ5J8I2</accession>
<dbReference type="InterPro" id="IPR012337">
    <property type="entry name" value="RNaseH-like_sf"/>
</dbReference>
<dbReference type="Gene3D" id="3.10.10.10">
    <property type="entry name" value="HIV Type 1 Reverse Transcriptase, subunit A, domain 1"/>
    <property type="match status" value="1"/>
</dbReference>
<reference evidence="4" key="1">
    <citation type="journal article" date="2022" name="Int. J. Mol. Sci.">
        <title>Draft Genome of Tanacetum Coccineum: Genomic Comparison of Closely Related Tanacetum-Family Plants.</title>
        <authorList>
            <person name="Yamashiro T."/>
            <person name="Shiraishi A."/>
            <person name="Nakayama K."/>
            <person name="Satake H."/>
        </authorList>
    </citation>
    <scope>NUCLEOTIDE SEQUENCE</scope>
</reference>
<sequence>MDGCTKGPQLEEGENLNTGALGTGRTPPGGTSAPAGQAQGGLSPAFVKENIDVLRTMIKELDNRGQEKVTPRKLFNEESGEAGSENSQMSPSAEEVGGYSSDGSSRSRSRGRPRAARKHRKNVSKKKGTSKSHRSVRSEARSRSKSKSVKTKPQSVRASRGKSSSDSGYDTVSDSGSEDLSMPYRRPKPMPFTSRITRFRYHRRAKLPPNVRVYEGNKDPEDHLSIFSAAAEQEEWPMPVWCKMFRQTLSGSARNWFDSLDPKSVDGFEELSSKFLEEFSQQKRYDKDPTEIHGIKRKPNEGLQAFMDRFKAESAHIKGVPPVLRISAFMHGHGHPELSKKLNDKIPKTAEILNNVLTRCGRESGTSSEERRMQTQLKPSDLLDEKRVLARPAGRNNKIGLEIEVIEGGRKKRGDCAPLRRLAHLVKDIRQGGQKGKGSAKGREKVINMVRSQGYRKRPYERVEHWMDSAITFPSVPRYQLMNCPVVVEAVIEGFRVRRIHVDGGSSSEVMYEHCFRSLSYRTRSRLRESRIPLVGFSGEVSYPMGVIDLEVTMGECGKTRTVIMEFAVVKSPSPYNALLGRTGMRSLGAVASTIHSMMKFPTSNGIATISTTRETLRECRQIEEAQDLSRHARVTDPTPMQTSSEVANPRLSLAPVETRPRRPGKEPMQLDGTEGRRQPDKERRLPKSSVEEKIVINDNYPEQLVTIGGGLSAECRHALIHTLRKNVDIFAWTPADMTGIPRAITEHSLDTYPHIEPKVQKKRSLAPDRRKVVTDEVNEWLKAGIVRRVRYPTWVANPVLVKKVDGSWRMCIDFKDLNKACPKDLYPLPEIDWKIESLMGFQYKCFLDAYKGYHQIQMTKKDEEKTAFHTEEGVFCYTKMPFGLKNAGATYQRLVDSAFKEQIGVNLEAYVDDMVIKSKTEQDIIKDIEQTFSTLRRINMKLNPKKCSFAMEEGKFLGYVVTSEGIRANPEKAKAVMDMSSPKTLKQMQSLSGKLAALNRFLSRSAERSLPFLDTLKKCTNKKDFRWTEAAEAAFLEMKKLVSELPTLTTPKKGETLMMYLAAANEAVSAVLLTERNGRQMPIHYVSRSLQGAETNYAPMEKLALALVHAARRLRRYFQAHPIKVITDSPIGQVLNNSGASGRLAKWAVELGAYGITYVPRVAIKGQVLADFLADTPAEISATAEVPNNPRVEDIPEPSNARGDLTPGPKAWRLYTDGASNNEGSGAGLILIAPDDVEYSYALRLNFSNSNNEAEYEALLAGLRIAKEMQVRDIHTFVDSKLVASQVEGSYEAKGGRMIKYREKVLELAGTFNRFRITHIPRAENRKADALSKLAAVQFDHLSKEVLVEVLNERSVEAQEVNMVVEEEGPTWMTPIRNYLEEGKLPEDPVDARTLMEKIGNYTIEDGVLYRKSYLVPLMRCVGPLQANYVIREVHMGSCGMHDGPRQVVAKAMNLGYFWPSMHRDARELIRACDDCQAHAAVPRLPKADMISVTSAWPFMKWGMDIVGPLPEGPGRVKYLIVAIDYFTKWMEAKPLATITGKQVVNFTYDNIVCRFGIPATIITDNGTQFVNDPFKKWAEKLKIQLISTSVYHPQGNGAVERANKSLLRGIKTRLEKGGSAWAEEVPNVLWAHRTMKKTSNGETPFSLTYGTEAVIPAEIGMPTHRTSSVNEKTNDQELRLNLNLLEERREIAAIREARYKQQVEKYYNKKVRESAVQKGGEQTLLPFPHNEHSPVNSYIGLEERTQRIFNLNVASISYERKPPGRRGNESILVSV</sequence>
<dbReference type="PANTHER" id="PTHR48475:SF2">
    <property type="entry name" value="RIBONUCLEASE H"/>
    <property type="match status" value="1"/>
</dbReference>
<dbReference type="Pfam" id="PF17921">
    <property type="entry name" value="Integrase_H2C2"/>
    <property type="match status" value="1"/>
</dbReference>
<dbReference type="InterPro" id="IPR002156">
    <property type="entry name" value="RNaseH_domain"/>
</dbReference>
<dbReference type="Gene3D" id="1.10.340.70">
    <property type="match status" value="1"/>
</dbReference>
<dbReference type="Gene3D" id="3.30.420.10">
    <property type="entry name" value="Ribonuclease H-like superfamily/Ribonuclease H"/>
    <property type="match status" value="2"/>
</dbReference>
<dbReference type="InterPro" id="IPR000477">
    <property type="entry name" value="RT_dom"/>
</dbReference>
<dbReference type="SUPFAM" id="SSF53098">
    <property type="entry name" value="Ribonuclease H-like"/>
    <property type="match status" value="2"/>
</dbReference>
<dbReference type="InterPro" id="IPR005162">
    <property type="entry name" value="Retrotrans_gag_dom"/>
</dbReference>
<feature type="compositionally biased region" description="Basic and acidic residues" evidence="1">
    <location>
        <begin position="624"/>
        <end position="635"/>
    </location>
</feature>
<gene>
    <name evidence="4" type="ORF">Tco_1125259</name>
</gene>
<dbReference type="CDD" id="cd01647">
    <property type="entry name" value="RT_LTR"/>
    <property type="match status" value="1"/>
</dbReference>
<keyword evidence="5" id="KW-1185">Reference proteome</keyword>
<dbReference type="PROSITE" id="PS50879">
    <property type="entry name" value="RNASE_H_1"/>
    <property type="match status" value="1"/>
</dbReference>
<keyword evidence="4" id="KW-0548">Nucleotidyltransferase</keyword>
<dbReference type="Gene3D" id="3.30.70.270">
    <property type="match status" value="2"/>
</dbReference>
<feature type="region of interest" description="Disordered" evidence="1">
    <location>
        <begin position="1186"/>
        <end position="1210"/>
    </location>
</feature>
<feature type="compositionally biased region" description="Low complexity" evidence="1">
    <location>
        <begin position="97"/>
        <end position="106"/>
    </location>
</feature>
<proteinExistence type="predicted"/>
<dbReference type="Proteomes" id="UP001151760">
    <property type="component" value="Unassembled WGS sequence"/>
</dbReference>
<evidence type="ECO:0000259" key="3">
    <source>
        <dbReference type="PROSITE" id="PS50994"/>
    </source>
</evidence>
<feature type="domain" description="Integrase catalytic" evidence="3">
    <location>
        <begin position="1495"/>
        <end position="1654"/>
    </location>
</feature>
<evidence type="ECO:0000256" key="1">
    <source>
        <dbReference type="SAM" id="MobiDB-lite"/>
    </source>
</evidence>
<feature type="region of interest" description="Disordered" evidence="1">
    <location>
        <begin position="1"/>
        <end position="44"/>
    </location>
</feature>